<gene>
    <name evidence="11" type="ORF">SK128_017348</name>
</gene>
<proteinExistence type="inferred from homology"/>
<feature type="chain" id="PRO_5042814070" description="cellulase" evidence="9">
    <location>
        <begin position="24"/>
        <end position="477"/>
    </location>
</feature>
<evidence type="ECO:0000256" key="2">
    <source>
        <dbReference type="ARBA" id="ARBA00007072"/>
    </source>
</evidence>
<dbReference type="EMBL" id="JAXCGZ010004102">
    <property type="protein sequence ID" value="KAK7082264.1"/>
    <property type="molecule type" value="Genomic_DNA"/>
</dbReference>
<evidence type="ECO:0000256" key="3">
    <source>
        <dbReference type="ARBA" id="ARBA00012601"/>
    </source>
</evidence>
<feature type="domain" description="Glycoside hydrolase family 9" evidence="10">
    <location>
        <begin position="31"/>
        <end position="195"/>
    </location>
</feature>
<dbReference type="SUPFAM" id="SSF48208">
    <property type="entry name" value="Six-hairpin glycosidases"/>
    <property type="match status" value="1"/>
</dbReference>
<dbReference type="EC" id="3.2.1.4" evidence="3"/>
<dbReference type="InterPro" id="IPR008928">
    <property type="entry name" value="6-hairpin_glycosidase_sf"/>
</dbReference>
<feature type="signal peptide" evidence="9">
    <location>
        <begin position="1"/>
        <end position="23"/>
    </location>
</feature>
<evidence type="ECO:0000256" key="8">
    <source>
        <dbReference type="ARBA" id="ARBA00023326"/>
    </source>
</evidence>
<organism evidence="11 12">
    <name type="scientific">Halocaridina rubra</name>
    <name type="common">Hawaiian red shrimp</name>
    <dbReference type="NCBI Taxonomy" id="373956"/>
    <lineage>
        <taxon>Eukaryota</taxon>
        <taxon>Metazoa</taxon>
        <taxon>Ecdysozoa</taxon>
        <taxon>Arthropoda</taxon>
        <taxon>Crustacea</taxon>
        <taxon>Multicrustacea</taxon>
        <taxon>Malacostraca</taxon>
        <taxon>Eumalacostraca</taxon>
        <taxon>Eucarida</taxon>
        <taxon>Decapoda</taxon>
        <taxon>Pleocyemata</taxon>
        <taxon>Caridea</taxon>
        <taxon>Atyoidea</taxon>
        <taxon>Atyidae</taxon>
        <taxon>Halocaridina</taxon>
    </lineage>
</organism>
<dbReference type="InterPro" id="IPR001701">
    <property type="entry name" value="Glyco_hydro_9"/>
</dbReference>
<keyword evidence="6" id="KW-0119">Carbohydrate metabolism</keyword>
<comment type="similarity">
    <text evidence="2">Belongs to the glycosyl hydrolase 9 (cellulase E) family.</text>
</comment>
<evidence type="ECO:0000256" key="1">
    <source>
        <dbReference type="ARBA" id="ARBA00000966"/>
    </source>
</evidence>
<comment type="caution">
    <text evidence="11">The sequence shown here is derived from an EMBL/GenBank/DDBJ whole genome shotgun (WGS) entry which is preliminary data.</text>
</comment>
<dbReference type="Proteomes" id="UP001381693">
    <property type="component" value="Unassembled WGS sequence"/>
</dbReference>
<evidence type="ECO:0000256" key="4">
    <source>
        <dbReference type="ARBA" id="ARBA00022801"/>
    </source>
</evidence>
<dbReference type="Pfam" id="PF00759">
    <property type="entry name" value="Glyco_hydro_9"/>
    <property type="match status" value="2"/>
</dbReference>
<dbReference type="AlphaFoldDB" id="A0AAN8XQA8"/>
<accession>A0AAN8XQA8</accession>
<evidence type="ECO:0000313" key="11">
    <source>
        <dbReference type="EMBL" id="KAK7082264.1"/>
    </source>
</evidence>
<dbReference type="GO" id="GO:0030245">
    <property type="term" value="P:cellulose catabolic process"/>
    <property type="evidence" value="ECO:0007669"/>
    <property type="project" value="UniProtKB-KW"/>
</dbReference>
<name>A0AAN8XQA8_HALRR</name>
<evidence type="ECO:0000256" key="7">
    <source>
        <dbReference type="ARBA" id="ARBA00023295"/>
    </source>
</evidence>
<dbReference type="PANTHER" id="PTHR22298">
    <property type="entry name" value="ENDO-1,4-BETA-GLUCANASE"/>
    <property type="match status" value="1"/>
</dbReference>
<keyword evidence="5" id="KW-0136">Cellulose degradation</keyword>
<evidence type="ECO:0000256" key="5">
    <source>
        <dbReference type="ARBA" id="ARBA00023001"/>
    </source>
</evidence>
<evidence type="ECO:0000313" key="12">
    <source>
        <dbReference type="Proteomes" id="UP001381693"/>
    </source>
</evidence>
<dbReference type="Gene3D" id="1.50.10.10">
    <property type="match status" value="2"/>
</dbReference>
<reference evidence="11 12" key="1">
    <citation type="submission" date="2023-11" db="EMBL/GenBank/DDBJ databases">
        <title>Halocaridina rubra genome assembly.</title>
        <authorList>
            <person name="Smith C."/>
        </authorList>
    </citation>
    <scope>NUCLEOTIDE SEQUENCE [LARGE SCALE GENOMIC DNA]</scope>
    <source>
        <strain evidence="11">EP-1</strain>
        <tissue evidence="11">Whole</tissue>
    </source>
</reference>
<comment type="catalytic activity">
    <reaction evidence="1">
        <text>Endohydrolysis of (1-&gt;4)-beta-D-glucosidic linkages in cellulose, lichenin and cereal beta-D-glucans.</text>
        <dbReference type="EC" id="3.2.1.4"/>
    </reaction>
</comment>
<protein>
    <recommendedName>
        <fullName evidence="3">cellulase</fullName>
        <ecNumber evidence="3">3.2.1.4</ecNumber>
    </recommendedName>
</protein>
<feature type="domain" description="Glycoside hydrolase family 9" evidence="10">
    <location>
        <begin position="196"/>
        <end position="379"/>
    </location>
</feature>
<dbReference type="GO" id="GO:0008810">
    <property type="term" value="F:cellulase activity"/>
    <property type="evidence" value="ECO:0007669"/>
    <property type="project" value="UniProtKB-EC"/>
</dbReference>
<keyword evidence="4" id="KW-0378">Hydrolase</keyword>
<evidence type="ECO:0000259" key="10">
    <source>
        <dbReference type="Pfam" id="PF00759"/>
    </source>
</evidence>
<keyword evidence="8" id="KW-0624">Polysaccharide degradation</keyword>
<evidence type="ECO:0000256" key="9">
    <source>
        <dbReference type="SAM" id="SignalP"/>
    </source>
</evidence>
<keyword evidence="12" id="KW-1185">Reference proteome</keyword>
<keyword evidence="9" id="KW-0732">Signal</keyword>
<sequence length="477" mass="52672">MKEIPRGVLWVFVLATTLPNAMAECKRTYDYDDVLHKSLLFFEAQRSGVLPASQRVKWRKDSASNDAPDADTKKQVDLAGGYYDAGDYAKFGFPMAATTTLLAWGAIDYGEAYTAANEMVHLREAVKWATDYFIKAHPEANVFYGQVGLGTQDNNYWGRPEDMKMTRPAYKITATKSGSDLAGETAAALAATAIISEFSWDEKTPGVHVLMAQLQPTNQTYLNNAKKYCDKIIDATEKTPKGLVFILKWGSLRYAANAAFLILRAADSYSSQDKAKAKKYQDFAKKQIHYMLGDGGRSYVVGYGCNPPVRPHHPSSSCPSSPAKCDWDTYDQLSSEPNIYELAGALVGGPDSNDNYSDTRENVEQNEVTTDYNAGFQSAVAALRVLAKTGSVTSNRKITTSCETNPKLAAIASNTTRSQDSTTPSVKVHEAFQGNYSYKLKLTLTFSKNVSSWNMDLQFSYDVTNIQVSFSLWTKKS</sequence>
<keyword evidence="7" id="KW-0326">Glycosidase</keyword>
<evidence type="ECO:0000256" key="6">
    <source>
        <dbReference type="ARBA" id="ARBA00023277"/>
    </source>
</evidence>
<dbReference type="InterPro" id="IPR012341">
    <property type="entry name" value="6hp_glycosidase-like_sf"/>
</dbReference>